<keyword evidence="3" id="KW-1185">Reference proteome</keyword>
<feature type="compositionally biased region" description="Basic and acidic residues" evidence="1">
    <location>
        <begin position="17"/>
        <end position="30"/>
    </location>
</feature>
<comment type="caution">
    <text evidence="2">The sequence shown here is derived from an EMBL/GenBank/DDBJ whole genome shotgun (WGS) entry which is preliminary data.</text>
</comment>
<gene>
    <name evidence="2" type="ORF">PLEPLA_LOCUS19984</name>
</gene>
<feature type="region of interest" description="Disordered" evidence="1">
    <location>
        <begin position="67"/>
        <end position="87"/>
    </location>
</feature>
<organism evidence="2 3">
    <name type="scientific">Pleuronectes platessa</name>
    <name type="common">European plaice</name>
    <dbReference type="NCBI Taxonomy" id="8262"/>
    <lineage>
        <taxon>Eukaryota</taxon>
        <taxon>Metazoa</taxon>
        <taxon>Chordata</taxon>
        <taxon>Craniata</taxon>
        <taxon>Vertebrata</taxon>
        <taxon>Euteleostomi</taxon>
        <taxon>Actinopterygii</taxon>
        <taxon>Neopterygii</taxon>
        <taxon>Teleostei</taxon>
        <taxon>Neoteleostei</taxon>
        <taxon>Acanthomorphata</taxon>
        <taxon>Carangaria</taxon>
        <taxon>Pleuronectiformes</taxon>
        <taxon>Pleuronectoidei</taxon>
        <taxon>Pleuronectidae</taxon>
        <taxon>Pleuronectes</taxon>
    </lineage>
</organism>
<name>A0A9N7YLZ0_PLEPL</name>
<dbReference type="AlphaFoldDB" id="A0A9N7YLZ0"/>
<evidence type="ECO:0000256" key="1">
    <source>
        <dbReference type="SAM" id="MobiDB-lite"/>
    </source>
</evidence>
<evidence type="ECO:0000313" key="2">
    <source>
        <dbReference type="EMBL" id="CAB1431927.1"/>
    </source>
</evidence>
<dbReference type="Proteomes" id="UP001153269">
    <property type="component" value="Unassembled WGS sequence"/>
</dbReference>
<dbReference type="EMBL" id="CADEAL010001389">
    <property type="protein sequence ID" value="CAB1431927.1"/>
    <property type="molecule type" value="Genomic_DNA"/>
</dbReference>
<protein>
    <submittedName>
        <fullName evidence="2">Uncharacterized protein</fullName>
    </submittedName>
</protein>
<sequence>MLCGRRRTLLTCHWSSRERPDINTTREKSGKVGRNSPEQVEDLEGRGGRGGNQQSSVVRAWNQQLRHKPPCEPLSHSGAPVREEPPGAGEDLLCVHTSIHQDPGEALRSSYQELEKIYCVFTPPSIRILREALRSSYQELEKIYCVFTPPSIRILEKL</sequence>
<accession>A0A9N7YLZ0</accession>
<feature type="region of interest" description="Disordered" evidence="1">
    <location>
        <begin position="17"/>
        <end position="55"/>
    </location>
</feature>
<evidence type="ECO:0000313" key="3">
    <source>
        <dbReference type="Proteomes" id="UP001153269"/>
    </source>
</evidence>
<proteinExistence type="predicted"/>
<reference evidence="2" key="1">
    <citation type="submission" date="2020-03" db="EMBL/GenBank/DDBJ databases">
        <authorList>
            <person name="Weist P."/>
        </authorList>
    </citation>
    <scope>NUCLEOTIDE SEQUENCE</scope>
</reference>